<accession>X1UIL4</accession>
<dbReference type="EMBL" id="BARW01016536">
    <property type="protein sequence ID" value="GAI92204.1"/>
    <property type="molecule type" value="Genomic_DNA"/>
</dbReference>
<comment type="caution">
    <text evidence="1">The sequence shown here is derived from an EMBL/GenBank/DDBJ whole genome shotgun (WGS) entry which is preliminary data.</text>
</comment>
<name>X1UIL4_9ZZZZ</name>
<organism evidence="1">
    <name type="scientific">marine sediment metagenome</name>
    <dbReference type="NCBI Taxonomy" id="412755"/>
    <lineage>
        <taxon>unclassified sequences</taxon>
        <taxon>metagenomes</taxon>
        <taxon>ecological metagenomes</taxon>
    </lineage>
</organism>
<dbReference type="Gene3D" id="3.20.20.100">
    <property type="entry name" value="NADP-dependent oxidoreductase domain"/>
    <property type="match status" value="1"/>
</dbReference>
<gene>
    <name evidence="1" type="ORF">S12H4_28776</name>
</gene>
<dbReference type="AlphaFoldDB" id="X1UIL4"/>
<dbReference type="SUPFAM" id="SSF51430">
    <property type="entry name" value="NAD(P)-linked oxidoreductase"/>
    <property type="match status" value="1"/>
</dbReference>
<dbReference type="InterPro" id="IPR036812">
    <property type="entry name" value="NAD(P)_OxRdtase_dom_sf"/>
</dbReference>
<sequence length="73" mass="8304">MATYEPLMNALVQVKKQGKARFIGVSTHRDEPNVIRAAVDAGIYDVVQTAYNYVQDHRDHVKDAILYASFHKE</sequence>
<reference evidence="1" key="1">
    <citation type="journal article" date="2014" name="Front. Microbiol.">
        <title>High frequency of phylogenetically diverse reductive dehalogenase-homologous genes in deep subseafloor sedimentary metagenomes.</title>
        <authorList>
            <person name="Kawai M."/>
            <person name="Futagami T."/>
            <person name="Toyoda A."/>
            <person name="Takaki Y."/>
            <person name="Nishi S."/>
            <person name="Hori S."/>
            <person name="Arai W."/>
            <person name="Tsubouchi T."/>
            <person name="Morono Y."/>
            <person name="Uchiyama I."/>
            <person name="Ito T."/>
            <person name="Fujiyama A."/>
            <person name="Inagaki F."/>
            <person name="Takami H."/>
        </authorList>
    </citation>
    <scope>NUCLEOTIDE SEQUENCE</scope>
    <source>
        <strain evidence="1">Expedition CK06-06</strain>
    </source>
</reference>
<evidence type="ECO:0000313" key="1">
    <source>
        <dbReference type="EMBL" id="GAI92204.1"/>
    </source>
</evidence>
<proteinExistence type="predicted"/>
<evidence type="ECO:0008006" key="2">
    <source>
        <dbReference type="Google" id="ProtNLM"/>
    </source>
</evidence>
<protein>
    <recommendedName>
        <fullName evidence="2">NADP-dependent oxidoreductase domain-containing protein</fullName>
    </recommendedName>
</protein>